<dbReference type="FunCoup" id="A0A1E5R4W8">
    <property type="interactions" value="606"/>
</dbReference>
<evidence type="ECO:0000256" key="4">
    <source>
        <dbReference type="ARBA" id="ARBA00023136"/>
    </source>
</evidence>
<dbReference type="Proteomes" id="UP000095728">
    <property type="component" value="Unassembled WGS sequence"/>
</dbReference>
<dbReference type="InParanoid" id="A0A1E5R4W8"/>
<keyword evidence="3 5" id="KW-1133">Transmembrane helix</keyword>
<feature type="transmembrane region" description="Helical" evidence="5">
    <location>
        <begin position="57"/>
        <end position="77"/>
    </location>
</feature>
<comment type="subcellular location">
    <subcellularLocation>
        <location evidence="1">Membrane</location>
        <topology evidence="1">Multi-pass membrane protein</topology>
    </subcellularLocation>
</comment>
<dbReference type="PANTHER" id="PTHR23291">
    <property type="entry name" value="BAX INHIBITOR-RELATED"/>
    <property type="match status" value="1"/>
</dbReference>
<feature type="transmembrane region" description="Helical" evidence="5">
    <location>
        <begin position="141"/>
        <end position="160"/>
    </location>
</feature>
<proteinExistence type="inferred from homology"/>
<name>A0A1E5R4W8_9ASCO</name>
<dbReference type="PANTHER" id="PTHR23291:SF50">
    <property type="entry name" value="PROTEIN LIFEGUARD 4"/>
    <property type="match status" value="1"/>
</dbReference>
<evidence type="ECO:0000313" key="7">
    <source>
        <dbReference type="Proteomes" id="UP000095728"/>
    </source>
</evidence>
<feature type="transmembrane region" description="Helical" evidence="5">
    <location>
        <begin position="215"/>
        <end position="235"/>
    </location>
</feature>
<evidence type="ECO:0000256" key="1">
    <source>
        <dbReference type="ARBA" id="ARBA00004141"/>
    </source>
</evidence>
<dbReference type="EMBL" id="LPNM01000010">
    <property type="protein sequence ID" value="OEJ81934.1"/>
    <property type="molecule type" value="Genomic_DNA"/>
</dbReference>
<reference evidence="7" key="1">
    <citation type="journal article" date="2016" name="Genome Announc.">
        <title>Genome sequences of three species of Hanseniaspora isolated from spontaneous wine fermentations.</title>
        <authorList>
            <person name="Sternes P.R."/>
            <person name="Lee D."/>
            <person name="Kutyna D.R."/>
            <person name="Borneman A.R."/>
        </authorList>
    </citation>
    <scope>NUCLEOTIDE SEQUENCE [LARGE SCALE GENOMIC DNA]</scope>
    <source>
        <strain evidence="7">AWRI3579</strain>
    </source>
</reference>
<evidence type="ECO:0000256" key="5">
    <source>
        <dbReference type="RuleBase" id="RU004379"/>
    </source>
</evidence>
<comment type="similarity">
    <text evidence="5">Belongs to the BI1 family.</text>
</comment>
<dbReference type="AlphaFoldDB" id="A0A1E5R4W8"/>
<keyword evidence="4 5" id="KW-0472">Membrane</keyword>
<evidence type="ECO:0000313" key="6">
    <source>
        <dbReference type="EMBL" id="OEJ81934.1"/>
    </source>
</evidence>
<sequence length="300" mass="34784">MGNPKDNATVPPYSGPQQTTVAAAEEENLLFTPDDFKYDQMVSSCDLSIRYAFVRKVYTLLGLQLFFTFIAQVLFFYDIIPRYIIFKPIFQIPAFVGSFVLCIVLFMATTNDDDYAGDEETGESRRPFFAPVIRMQYKTQLFLLGLFTVCESVMISYITVLYNPRIIMSAVLCTLVIVASTTLFVFRQAKKYEKNNGSLEFEEAENRSLFKIYNVLWILTTFLLGFGVIMIFMPYNSTRELIFSWIGAILFTLYLYVDSYMVLRKVRPNEEIRCCMMLYLDIINLFLNILRILAHNNNDD</sequence>
<dbReference type="GO" id="GO:0016020">
    <property type="term" value="C:membrane"/>
    <property type="evidence" value="ECO:0007669"/>
    <property type="project" value="UniProtKB-SubCell"/>
</dbReference>
<dbReference type="InterPro" id="IPR006214">
    <property type="entry name" value="Bax_inhibitor_1-related"/>
</dbReference>
<dbReference type="OrthoDB" id="7933078at2759"/>
<dbReference type="STRING" id="56408.A0A1E5R4W8"/>
<feature type="transmembrane region" description="Helical" evidence="5">
    <location>
        <begin position="166"/>
        <end position="186"/>
    </location>
</feature>
<organism evidence="6 7">
    <name type="scientific">Hanseniaspora osmophila</name>
    <dbReference type="NCBI Taxonomy" id="56408"/>
    <lineage>
        <taxon>Eukaryota</taxon>
        <taxon>Fungi</taxon>
        <taxon>Dikarya</taxon>
        <taxon>Ascomycota</taxon>
        <taxon>Saccharomycotina</taxon>
        <taxon>Saccharomycetes</taxon>
        <taxon>Saccharomycodales</taxon>
        <taxon>Saccharomycodaceae</taxon>
        <taxon>Hanseniaspora</taxon>
    </lineage>
</organism>
<feature type="transmembrane region" description="Helical" evidence="5">
    <location>
        <begin position="275"/>
        <end position="294"/>
    </location>
</feature>
<protein>
    <submittedName>
        <fullName evidence="6">Bax inhibitor 1</fullName>
    </submittedName>
</protein>
<dbReference type="Pfam" id="PF01027">
    <property type="entry name" value="Bax1-I"/>
    <property type="match status" value="1"/>
</dbReference>
<keyword evidence="2 5" id="KW-0812">Transmembrane</keyword>
<gene>
    <name evidence="6" type="ORF">AWRI3579_g3760</name>
</gene>
<comment type="caution">
    <text evidence="6">The sequence shown here is derived from an EMBL/GenBank/DDBJ whole genome shotgun (WGS) entry which is preliminary data.</text>
</comment>
<feature type="transmembrane region" description="Helical" evidence="5">
    <location>
        <begin position="89"/>
        <end position="108"/>
    </location>
</feature>
<keyword evidence="7" id="KW-1185">Reference proteome</keyword>
<feature type="transmembrane region" description="Helical" evidence="5">
    <location>
        <begin position="241"/>
        <end position="263"/>
    </location>
</feature>
<evidence type="ECO:0000256" key="3">
    <source>
        <dbReference type="ARBA" id="ARBA00022989"/>
    </source>
</evidence>
<accession>A0A1E5R4W8</accession>
<evidence type="ECO:0000256" key="2">
    <source>
        <dbReference type="ARBA" id="ARBA00022692"/>
    </source>
</evidence>